<accession>A0ABS9W0C2</accession>
<dbReference type="RefSeq" id="WP_241792515.1">
    <property type="nucleotide sequence ID" value="NZ_JALBUU010000004.1"/>
</dbReference>
<sequence length="498" mass="54861">MSVPVLNNPTNLICMPCSVLPSIRAQGAAFDAPEGRNHVGSFEQPFVEGPQAVVDGPVPGHFRQPPDSLSKDQFKSAKILPLHAGSTSPEAKAFVDQIAQLVIEQELSAGIRQRRRRQKGLEKLEKALGTIIGGLLWNWGATQPRPSFRSLKTNAFTGEPVGADVFKGTLHALLELRLVHKHEGRRTRHSDSFSARYWPTESLLRLADGHSITPPTLRRHFKLNPPKKAPRVLQPLRLMGPKVPNRKRVTLFFDPASPEAVQLIQQIEVMNHLAGETDVQGCLPPRWKRTFTLDWHHHGRWYAAGGEGNYQQFSQADRLQIQINEESVVEVDISASHLTLLHGMMGLPAPEGDAYLIESFPRDVAKAWINATIGKGSPVKRWAKRAREQFGPNTSWSAKKVGAAVLARYPFLAAPDNVICSNDSLQERRKLLPLRLMAIEASIMTQAMLDLAAQGVLALPMHDGLIVPASAKQAAQAAILAAGQRFAHSKLKLKVDAP</sequence>
<gene>
    <name evidence="1" type="ORF">MON41_03085</name>
</gene>
<comment type="caution">
    <text evidence="1">The sequence shown here is derived from an EMBL/GenBank/DDBJ whole genome shotgun (WGS) entry which is preliminary data.</text>
</comment>
<name>A0ABS9W0C2_9PROT</name>
<protein>
    <submittedName>
        <fullName evidence="1">Uncharacterized protein</fullName>
    </submittedName>
</protein>
<dbReference type="EMBL" id="JALBUU010000004">
    <property type="protein sequence ID" value="MCI0752748.1"/>
    <property type="molecule type" value="Genomic_DNA"/>
</dbReference>
<proteinExistence type="predicted"/>
<organism evidence="1 2">
    <name type="scientific">Teichococcus vastitatis</name>
    <dbReference type="NCBI Taxonomy" id="2307076"/>
    <lineage>
        <taxon>Bacteria</taxon>
        <taxon>Pseudomonadati</taxon>
        <taxon>Pseudomonadota</taxon>
        <taxon>Alphaproteobacteria</taxon>
        <taxon>Acetobacterales</taxon>
        <taxon>Roseomonadaceae</taxon>
        <taxon>Roseomonas</taxon>
    </lineage>
</organism>
<evidence type="ECO:0000313" key="1">
    <source>
        <dbReference type="EMBL" id="MCI0752748.1"/>
    </source>
</evidence>
<evidence type="ECO:0000313" key="2">
    <source>
        <dbReference type="Proteomes" id="UP001201985"/>
    </source>
</evidence>
<keyword evidence="2" id="KW-1185">Reference proteome</keyword>
<dbReference type="Proteomes" id="UP001201985">
    <property type="component" value="Unassembled WGS sequence"/>
</dbReference>
<reference evidence="1 2" key="1">
    <citation type="submission" date="2022-03" db="EMBL/GenBank/DDBJ databases">
        <title>Complete genome analysis of Roseomonas KG 17.1 : a prolific producer of plant growth promoters.</title>
        <authorList>
            <person name="Saadouli I."/>
            <person name="Najjari A."/>
            <person name="Mosbah A."/>
            <person name="Ouzari H.I."/>
        </authorList>
    </citation>
    <scope>NUCLEOTIDE SEQUENCE [LARGE SCALE GENOMIC DNA]</scope>
    <source>
        <strain evidence="1 2">KG17-1</strain>
    </source>
</reference>